<dbReference type="GO" id="GO:0005886">
    <property type="term" value="C:plasma membrane"/>
    <property type="evidence" value="ECO:0007669"/>
    <property type="project" value="UniProtKB-SubCell"/>
</dbReference>
<accession>A0A2N5H6I7</accession>
<dbReference type="GO" id="GO:0022857">
    <property type="term" value="F:transmembrane transporter activity"/>
    <property type="evidence" value="ECO:0007669"/>
    <property type="project" value="InterPro"/>
</dbReference>
<feature type="transmembrane region" description="Helical" evidence="6">
    <location>
        <begin position="277"/>
        <end position="295"/>
    </location>
</feature>
<feature type="transmembrane region" description="Helical" evidence="6">
    <location>
        <begin position="301"/>
        <end position="321"/>
    </location>
</feature>
<dbReference type="Proteomes" id="UP000234950">
    <property type="component" value="Unassembled WGS sequence"/>
</dbReference>
<feature type="transmembrane region" description="Helical" evidence="6">
    <location>
        <begin position="341"/>
        <end position="360"/>
    </location>
</feature>
<evidence type="ECO:0000313" key="8">
    <source>
        <dbReference type="EMBL" id="PLS01140.1"/>
    </source>
</evidence>
<evidence type="ECO:0000256" key="1">
    <source>
        <dbReference type="ARBA" id="ARBA00004651"/>
    </source>
</evidence>
<gene>
    <name evidence="8" type="ORF">CVD27_27175</name>
</gene>
<dbReference type="InterPro" id="IPR020846">
    <property type="entry name" value="MFS_dom"/>
</dbReference>
<dbReference type="OrthoDB" id="8952229at2"/>
<feature type="transmembrane region" description="Helical" evidence="6">
    <location>
        <begin position="121"/>
        <end position="141"/>
    </location>
</feature>
<dbReference type="EMBL" id="PGVE01000107">
    <property type="protein sequence ID" value="PLS01140.1"/>
    <property type="molecule type" value="Genomic_DNA"/>
</dbReference>
<feature type="domain" description="Major facilitator superfamily (MFS) profile" evidence="7">
    <location>
        <begin position="1"/>
        <end position="390"/>
    </location>
</feature>
<dbReference type="InterPro" id="IPR036259">
    <property type="entry name" value="MFS_trans_sf"/>
</dbReference>
<evidence type="ECO:0000256" key="4">
    <source>
        <dbReference type="ARBA" id="ARBA00022989"/>
    </source>
</evidence>
<keyword evidence="3 6" id="KW-0812">Transmembrane</keyword>
<proteinExistence type="predicted"/>
<keyword evidence="5 6" id="KW-0472">Membrane</keyword>
<evidence type="ECO:0000259" key="7">
    <source>
        <dbReference type="PROSITE" id="PS50850"/>
    </source>
</evidence>
<dbReference type="Gene3D" id="1.20.1250.20">
    <property type="entry name" value="MFS general substrate transporter like domains"/>
    <property type="match status" value="1"/>
</dbReference>
<reference evidence="8 9" key="1">
    <citation type="submission" date="2017-11" db="EMBL/GenBank/DDBJ databases">
        <title>Comparitive Functional Genomics of Dry Heat Resistant strains isolated from the Viking Spacecraft.</title>
        <authorList>
            <person name="Seuylemezian A."/>
            <person name="Cooper K."/>
            <person name="Vaishampayan P."/>
        </authorList>
    </citation>
    <scope>NUCLEOTIDE SEQUENCE [LARGE SCALE GENOMIC DNA]</scope>
    <source>
        <strain evidence="8 9">V32-6</strain>
    </source>
</reference>
<feature type="transmembrane region" description="Helical" evidence="6">
    <location>
        <begin position="153"/>
        <end position="172"/>
    </location>
</feature>
<keyword evidence="2" id="KW-0813">Transport</keyword>
<evidence type="ECO:0000256" key="6">
    <source>
        <dbReference type="SAM" id="Phobius"/>
    </source>
</evidence>
<sequence>MVVEPMFIIPYSLFVTYASLYMLELGVNEQQIGIITSLGLAVQIFSSFISGFLTDRMGRKRALLIFDMLSWSVATLIWAVSQNFWFFVAAAIVNAFQKVPHIAWTCLLVEDTEPKQRSMVYTVLQFITVVGGLFAPVGGLMVNKMGLISGVRLMYLISFFSMTSMFIIRHLMTHETTVGIKKRRESSNMNLKHTLFDYVKTGRNLLNNYPLLLIFSIYVLFQFQLTIQNTYLSIYLTEKLTLSKSILGVFPAISSVCMLFLLIFVIPRFREEFNFHYIAIGFSFMMVSCILVLTAKSGNMTQIIFSTILSSAGLLLSTPYLEATVANVMEDDSRANVSSILQVILLLFISPAGIIGGVTYKIDPRIPFLLMLGTMIVSMVLLSFTTKLINRNEDVKKKLINL</sequence>
<feature type="transmembrane region" description="Helical" evidence="6">
    <location>
        <begin position="245"/>
        <end position="265"/>
    </location>
</feature>
<dbReference type="PROSITE" id="PS50850">
    <property type="entry name" value="MFS"/>
    <property type="match status" value="1"/>
</dbReference>
<comment type="caution">
    <text evidence="8">The sequence shown here is derived from an EMBL/GenBank/DDBJ whole genome shotgun (WGS) entry which is preliminary data.</text>
</comment>
<feature type="transmembrane region" description="Helical" evidence="6">
    <location>
        <begin position="32"/>
        <end position="53"/>
    </location>
</feature>
<dbReference type="Pfam" id="PF07690">
    <property type="entry name" value="MFS_1"/>
    <property type="match status" value="1"/>
</dbReference>
<evidence type="ECO:0000256" key="2">
    <source>
        <dbReference type="ARBA" id="ARBA00022448"/>
    </source>
</evidence>
<dbReference type="PANTHER" id="PTHR23518:SF2">
    <property type="entry name" value="MAJOR FACILITATOR SUPERFAMILY TRANSPORTER"/>
    <property type="match status" value="1"/>
</dbReference>
<keyword evidence="4 6" id="KW-1133">Transmembrane helix</keyword>
<dbReference type="InterPro" id="IPR011701">
    <property type="entry name" value="MFS"/>
</dbReference>
<name>A0A2N5H6I7_9BACI</name>
<dbReference type="SUPFAM" id="SSF103473">
    <property type="entry name" value="MFS general substrate transporter"/>
    <property type="match status" value="1"/>
</dbReference>
<dbReference type="AlphaFoldDB" id="A0A2N5H6I7"/>
<evidence type="ECO:0000256" key="3">
    <source>
        <dbReference type="ARBA" id="ARBA00022692"/>
    </source>
</evidence>
<evidence type="ECO:0000313" key="9">
    <source>
        <dbReference type="Proteomes" id="UP000234950"/>
    </source>
</evidence>
<organism evidence="8 9">
    <name type="scientific">Neobacillus cucumis</name>
    <dbReference type="NCBI Taxonomy" id="1740721"/>
    <lineage>
        <taxon>Bacteria</taxon>
        <taxon>Bacillati</taxon>
        <taxon>Bacillota</taxon>
        <taxon>Bacilli</taxon>
        <taxon>Bacillales</taxon>
        <taxon>Bacillaceae</taxon>
        <taxon>Neobacillus</taxon>
    </lineage>
</organism>
<feature type="transmembrane region" description="Helical" evidence="6">
    <location>
        <begin position="205"/>
        <end position="225"/>
    </location>
</feature>
<dbReference type="PANTHER" id="PTHR23518">
    <property type="entry name" value="C-METHYLTRANSFERASE"/>
    <property type="match status" value="1"/>
</dbReference>
<feature type="transmembrane region" description="Helical" evidence="6">
    <location>
        <begin position="7"/>
        <end position="26"/>
    </location>
</feature>
<protein>
    <submittedName>
        <fullName evidence="8">MFS transporter</fullName>
    </submittedName>
</protein>
<keyword evidence="9" id="KW-1185">Reference proteome</keyword>
<comment type="subcellular location">
    <subcellularLocation>
        <location evidence="1">Cell membrane</location>
        <topology evidence="1">Multi-pass membrane protein</topology>
    </subcellularLocation>
</comment>
<evidence type="ECO:0000256" key="5">
    <source>
        <dbReference type="ARBA" id="ARBA00023136"/>
    </source>
</evidence>
<feature type="transmembrane region" description="Helical" evidence="6">
    <location>
        <begin position="366"/>
        <end position="389"/>
    </location>
</feature>